<keyword evidence="3" id="KW-1185">Reference proteome</keyword>
<gene>
    <name evidence="2" type="ORF">WKI71_32910</name>
</gene>
<accession>A0ABU8URB1</accession>
<sequence length="104" mass="11058">MKQSTDMVDHLAVGIEVGKRLVELGDCSDLAGEVSIQEVAVAGSAKQPRSGSRVVESAESFNDIDASPAGNALGQPEQGLDSLRLPLECVRRQWPKRSESSPIV</sequence>
<evidence type="ECO:0000256" key="1">
    <source>
        <dbReference type="SAM" id="MobiDB-lite"/>
    </source>
</evidence>
<evidence type="ECO:0000313" key="3">
    <source>
        <dbReference type="Proteomes" id="UP001376459"/>
    </source>
</evidence>
<protein>
    <submittedName>
        <fullName evidence="2">Uncharacterized protein</fullName>
    </submittedName>
</protein>
<proteinExistence type="predicted"/>
<evidence type="ECO:0000313" key="2">
    <source>
        <dbReference type="EMBL" id="MEJ8671445.1"/>
    </source>
</evidence>
<reference evidence="2 3" key="1">
    <citation type="submission" date="2024-03" db="EMBL/GenBank/DDBJ databases">
        <title>Novel Streptomyces species of biotechnological and ecological value are a feature of Machair soil.</title>
        <authorList>
            <person name="Prole J.R."/>
            <person name="Goodfellow M."/>
            <person name="Allenby N."/>
            <person name="Ward A.C."/>
        </authorList>
    </citation>
    <scope>NUCLEOTIDE SEQUENCE [LARGE SCALE GENOMIC DNA]</scope>
    <source>
        <strain evidence="2 3">MS1.AVA.1</strain>
    </source>
</reference>
<organism evidence="2 3">
    <name type="scientific">Streptomyces machairae</name>
    <dbReference type="NCBI Taxonomy" id="3134109"/>
    <lineage>
        <taxon>Bacteria</taxon>
        <taxon>Bacillati</taxon>
        <taxon>Actinomycetota</taxon>
        <taxon>Actinomycetes</taxon>
        <taxon>Kitasatosporales</taxon>
        <taxon>Streptomycetaceae</taxon>
        <taxon>Streptomyces</taxon>
    </lineage>
</organism>
<dbReference type="EMBL" id="JBBKAK010000001">
    <property type="protein sequence ID" value="MEJ8671445.1"/>
    <property type="molecule type" value="Genomic_DNA"/>
</dbReference>
<feature type="region of interest" description="Disordered" evidence="1">
    <location>
        <begin position="42"/>
        <end position="79"/>
    </location>
</feature>
<comment type="caution">
    <text evidence="2">The sequence shown here is derived from an EMBL/GenBank/DDBJ whole genome shotgun (WGS) entry which is preliminary data.</text>
</comment>
<dbReference type="Proteomes" id="UP001376459">
    <property type="component" value="Unassembled WGS sequence"/>
</dbReference>
<name>A0ABU8URB1_9ACTN</name>